<keyword evidence="3" id="KW-0732">Signal</keyword>
<dbReference type="Gene3D" id="3.10.50.40">
    <property type="match status" value="1"/>
</dbReference>
<dbReference type="PATRIC" id="fig|56107.3.peg.871"/>
<sequence length="259" mass="30063">MTKVLQLGDRAIASEEIIPLLASYQLIPQLLGERIIDQAILSVTCTPEETAQACAEFYQHWELTSEIQQQNWRSQYDLTQEKLELLATRKLRTEKFKQATWGHKLESYFLQRKRQLDQVIYSLIRVDKIGIANELYFRIREGEESFAELARKYSQGTEAQTYGIIGPVELGNLPLNLANLLYTIPVGEVQPPVRFGEWLAIVRIEQVIPARLDEFMRQRLLKENFTVWYQQQLSQLSPREQIWMGIKPPPVKAMENLAA</sequence>
<keyword evidence="5 6" id="KW-0413">Isomerase</keyword>
<keyword evidence="9" id="KW-1185">Reference proteome</keyword>
<feature type="domain" description="PpiC" evidence="7">
    <location>
        <begin position="123"/>
        <end position="206"/>
    </location>
</feature>
<dbReference type="GO" id="GO:0003755">
    <property type="term" value="F:peptidyl-prolyl cis-trans isomerase activity"/>
    <property type="evidence" value="ECO:0007669"/>
    <property type="project" value="UniProtKB-KW"/>
</dbReference>
<gene>
    <name evidence="8" type="ORF">Cylst_0775</name>
</gene>
<dbReference type="InterPro" id="IPR050245">
    <property type="entry name" value="PrsA_foldase"/>
</dbReference>
<organism evidence="8 9">
    <name type="scientific">Cylindrospermum stagnale PCC 7417</name>
    <dbReference type="NCBI Taxonomy" id="56107"/>
    <lineage>
        <taxon>Bacteria</taxon>
        <taxon>Bacillati</taxon>
        <taxon>Cyanobacteriota</taxon>
        <taxon>Cyanophyceae</taxon>
        <taxon>Nostocales</taxon>
        <taxon>Nostocaceae</taxon>
        <taxon>Cylindrospermum</taxon>
    </lineage>
</organism>
<evidence type="ECO:0000259" key="7">
    <source>
        <dbReference type="PROSITE" id="PS50198"/>
    </source>
</evidence>
<dbReference type="PANTHER" id="PTHR47245:SF1">
    <property type="entry name" value="FOLDASE PROTEIN PRSA"/>
    <property type="match status" value="1"/>
</dbReference>
<evidence type="ECO:0000256" key="2">
    <source>
        <dbReference type="ARBA" id="ARBA00013194"/>
    </source>
</evidence>
<evidence type="ECO:0000256" key="1">
    <source>
        <dbReference type="ARBA" id="ARBA00000971"/>
    </source>
</evidence>
<dbReference type="InterPro" id="IPR000297">
    <property type="entry name" value="PPIase_PpiC"/>
</dbReference>
<dbReference type="STRING" id="56107.Cylst_0775"/>
<dbReference type="KEGG" id="csg:Cylst_0775"/>
<dbReference type="HOGENOM" id="CLU_082394_0_0_3"/>
<dbReference type="PANTHER" id="PTHR47245">
    <property type="entry name" value="PEPTIDYLPROLYL ISOMERASE"/>
    <property type="match status" value="1"/>
</dbReference>
<evidence type="ECO:0000256" key="6">
    <source>
        <dbReference type="PROSITE-ProRule" id="PRU00278"/>
    </source>
</evidence>
<evidence type="ECO:0000256" key="4">
    <source>
        <dbReference type="ARBA" id="ARBA00023110"/>
    </source>
</evidence>
<evidence type="ECO:0000313" key="9">
    <source>
        <dbReference type="Proteomes" id="UP000010475"/>
    </source>
</evidence>
<dbReference type="InterPro" id="IPR046357">
    <property type="entry name" value="PPIase_dom_sf"/>
</dbReference>
<evidence type="ECO:0000313" key="8">
    <source>
        <dbReference type="EMBL" id="AFZ23102.1"/>
    </source>
</evidence>
<proteinExistence type="predicted"/>
<dbReference type="eggNOG" id="COG0760">
    <property type="taxonomic scope" value="Bacteria"/>
</dbReference>
<dbReference type="OrthoDB" id="507969at2"/>
<reference evidence="8 9" key="1">
    <citation type="submission" date="2012-06" db="EMBL/GenBank/DDBJ databases">
        <title>Finished chromosome of genome of Cylindrospermum stagnale PCC 7417.</title>
        <authorList>
            <consortium name="US DOE Joint Genome Institute"/>
            <person name="Gugger M."/>
            <person name="Coursin T."/>
            <person name="Rippka R."/>
            <person name="Tandeau De Marsac N."/>
            <person name="Huntemann M."/>
            <person name="Wei C.-L."/>
            <person name="Han J."/>
            <person name="Detter J.C."/>
            <person name="Han C."/>
            <person name="Tapia R."/>
            <person name="Chen A."/>
            <person name="Kyrpides N."/>
            <person name="Mavromatis K."/>
            <person name="Markowitz V."/>
            <person name="Szeto E."/>
            <person name="Ivanova N."/>
            <person name="Pagani I."/>
            <person name="Pati A."/>
            <person name="Goodwin L."/>
            <person name="Nordberg H.P."/>
            <person name="Cantor M.N."/>
            <person name="Hua S.X."/>
            <person name="Woyke T."/>
            <person name="Kerfeld C.A."/>
        </authorList>
    </citation>
    <scope>NUCLEOTIDE SEQUENCE [LARGE SCALE GENOMIC DNA]</scope>
    <source>
        <strain evidence="8 9">PCC 7417</strain>
    </source>
</reference>
<evidence type="ECO:0000256" key="3">
    <source>
        <dbReference type="ARBA" id="ARBA00022729"/>
    </source>
</evidence>
<dbReference type="SUPFAM" id="SSF54534">
    <property type="entry name" value="FKBP-like"/>
    <property type="match status" value="1"/>
</dbReference>
<dbReference type="Proteomes" id="UP000010475">
    <property type="component" value="Chromosome"/>
</dbReference>
<keyword evidence="4 6" id="KW-0697">Rotamase</keyword>
<protein>
    <recommendedName>
        <fullName evidence="2">peptidylprolyl isomerase</fullName>
        <ecNumber evidence="2">5.2.1.8</ecNumber>
    </recommendedName>
</protein>
<accession>K9WUB9</accession>
<dbReference type="Pfam" id="PF00639">
    <property type="entry name" value="Rotamase"/>
    <property type="match status" value="1"/>
</dbReference>
<dbReference type="PROSITE" id="PS50198">
    <property type="entry name" value="PPIC_PPIASE_2"/>
    <property type="match status" value="1"/>
</dbReference>
<dbReference type="EC" id="5.2.1.8" evidence="2"/>
<dbReference type="EMBL" id="CP003642">
    <property type="protein sequence ID" value="AFZ23102.1"/>
    <property type="molecule type" value="Genomic_DNA"/>
</dbReference>
<comment type="catalytic activity">
    <reaction evidence="1">
        <text>[protein]-peptidylproline (omega=180) = [protein]-peptidylproline (omega=0)</text>
        <dbReference type="Rhea" id="RHEA:16237"/>
        <dbReference type="Rhea" id="RHEA-COMP:10747"/>
        <dbReference type="Rhea" id="RHEA-COMP:10748"/>
        <dbReference type="ChEBI" id="CHEBI:83833"/>
        <dbReference type="ChEBI" id="CHEBI:83834"/>
        <dbReference type="EC" id="5.2.1.8"/>
    </reaction>
</comment>
<name>K9WUB9_9NOST</name>
<dbReference type="RefSeq" id="WP_015206358.1">
    <property type="nucleotide sequence ID" value="NC_019757.1"/>
</dbReference>
<dbReference type="AlphaFoldDB" id="K9WUB9"/>
<evidence type="ECO:0000256" key="5">
    <source>
        <dbReference type="ARBA" id="ARBA00023235"/>
    </source>
</evidence>